<organism evidence="2 3">
    <name type="scientific">Karstenula rhodostoma CBS 690.94</name>
    <dbReference type="NCBI Taxonomy" id="1392251"/>
    <lineage>
        <taxon>Eukaryota</taxon>
        <taxon>Fungi</taxon>
        <taxon>Dikarya</taxon>
        <taxon>Ascomycota</taxon>
        <taxon>Pezizomycotina</taxon>
        <taxon>Dothideomycetes</taxon>
        <taxon>Pleosporomycetidae</taxon>
        <taxon>Pleosporales</taxon>
        <taxon>Massarineae</taxon>
        <taxon>Didymosphaeriaceae</taxon>
        <taxon>Karstenula</taxon>
    </lineage>
</organism>
<evidence type="ECO:0000313" key="3">
    <source>
        <dbReference type="Proteomes" id="UP000799764"/>
    </source>
</evidence>
<protein>
    <submittedName>
        <fullName evidence="2">Uncharacterized protein</fullName>
    </submittedName>
</protein>
<evidence type="ECO:0000313" key="2">
    <source>
        <dbReference type="EMBL" id="KAF2438275.1"/>
    </source>
</evidence>
<accession>A0A9P4U5P7</accession>
<comment type="caution">
    <text evidence="2">The sequence shown here is derived from an EMBL/GenBank/DDBJ whole genome shotgun (WGS) entry which is preliminary data.</text>
</comment>
<proteinExistence type="predicted"/>
<keyword evidence="1" id="KW-1133">Transmembrane helix</keyword>
<name>A0A9P4U5P7_9PLEO</name>
<gene>
    <name evidence="2" type="ORF">P171DRAFT_449469</name>
</gene>
<sequence length="211" mass="23968">MSQDQVHYVPVSLPVGSPSDYPPPLEWVPIDDGIENMWFHRGPTTCRQLNPTISTAITVPLESGQLGPLMTDSGYWQILQCSGCKLLVDPKTCKTYDTATKTWNHNIGIFLVPPGFKQFRTWICADDWKESARTHRIDEFGQLRLSRSKDAAANPTCMCQELWRYVKHTHSAQVKSSEASYQTVIIYIGVHLFWAFIFLLFTLVVGSRFPS</sequence>
<reference evidence="2" key="1">
    <citation type="journal article" date="2020" name="Stud. Mycol.">
        <title>101 Dothideomycetes genomes: a test case for predicting lifestyles and emergence of pathogens.</title>
        <authorList>
            <person name="Haridas S."/>
            <person name="Albert R."/>
            <person name="Binder M."/>
            <person name="Bloem J."/>
            <person name="Labutti K."/>
            <person name="Salamov A."/>
            <person name="Andreopoulos B."/>
            <person name="Baker S."/>
            <person name="Barry K."/>
            <person name="Bills G."/>
            <person name="Bluhm B."/>
            <person name="Cannon C."/>
            <person name="Castanera R."/>
            <person name="Culley D."/>
            <person name="Daum C."/>
            <person name="Ezra D."/>
            <person name="Gonzalez J."/>
            <person name="Henrissat B."/>
            <person name="Kuo A."/>
            <person name="Liang C."/>
            <person name="Lipzen A."/>
            <person name="Lutzoni F."/>
            <person name="Magnuson J."/>
            <person name="Mondo S."/>
            <person name="Nolan M."/>
            <person name="Ohm R."/>
            <person name="Pangilinan J."/>
            <person name="Park H.-J."/>
            <person name="Ramirez L."/>
            <person name="Alfaro M."/>
            <person name="Sun H."/>
            <person name="Tritt A."/>
            <person name="Yoshinaga Y."/>
            <person name="Zwiers L.-H."/>
            <person name="Turgeon B."/>
            <person name="Goodwin S."/>
            <person name="Spatafora J."/>
            <person name="Crous P."/>
            <person name="Grigoriev I."/>
        </authorList>
    </citation>
    <scope>NUCLEOTIDE SEQUENCE</scope>
    <source>
        <strain evidence="2">CBS 690.94</strain>
    </source>
</reference>
<evidence type="ECO:0000256" key="1">
    <source>
        <dbReference type="SAM" id="Phobius"/>
    </source>
</evidence>
<dbReference type="Proteomes" id="UP000799764">
    <property type="component" value="Unassembled WGS sequence"/>
</dbReference>
<keyword evidence="1" id="KW-0812">Transmembrane</keyword>
<keyword evidence="1" id="KW-0472">Membrane</keyword>
<dbReference type="EMBL" id="MU001513">
    <property type="protein sequence ID" value="KAF2438275.1"/>
    <property type="molecule type" value="Genomic_DNA"/>
</dbReference>
<feature type="transmembrane region" description="Helical" evidence="1">
    <location>
        <begin position="184"/>
        <end position="205"/>
    </location>
</feature>
<dbReference type="AlphaFoldDB" id="A0A9P4U5P7"/>
<keyword evidence="3" id="KW-1185">Reference proteome</keyword>